<dbReference type="EMBL" id="BAAATE010000006">
    <property type="protein sequence ID" value="GAA2657678.1"/>
    <property type="molecule type" value="Genomic_DNA"/>
</dbReference>
<name>A0ABP6E5B9_9ACTN</name>
<sequence>MAGVSKSLVTKLERGIYPEVRLHTVRKIASALHVTTGYLVGGKGDTEHEAEPDRAPWAQTYRALLGLLPQPEEEPTVDGVLGSLTALRPLLADNRYSDIAELLPPLLRDAQALNGIGRAAHSRVLNTTGWVLTQTRQFSMAEPTLHRAIDLADDRMDAAAAVNTLVWLHLRQGHLEEARSLATRWADDIEPRFSRATTVELTVWGRLLLGISNAAVRDNRPGEADDAIKLARAAATRIGHETLSDTSTTRTFGPITVSMIAAENAAIMDKPDRVLAIAERIPAQVPYAHSASRNRHRLDVAAALSATKQYDESFTVVQDLNRIAPEWLRTQRYGRDIVAGLVQRRRTLSPSMRQLADAVGLSY</sequence>
<dbReference type="Gene3D" id="1.10.260.40">
    <property type="entry name" value="lambda repressor-like DNA-binding domains"/>
    <property type="match status" value="1"/>
</dbReference>
<dbReference type="PROSITE" id="PS50943">
    <property type="entry name" value="HTH_CROC1"/>
    <property type="match status" value="1"/>
</dbReference>
<reference evidence="3" key="1">
    <citation type="journal article" date="2019" name="Int. J. Syst. Evol. Microbiol.">
        <title>The Global Catalogue of Microorganisms (GCM) 10K type strain sequencing project: providing services to taxonomists for standard genome sequencing and annotation.</title>
        <authorList>
            <consortium name="The Broad Institute Genomics Platform"/>
            <consortium name="The Broad Institute Genome Sequencing Center for Infectious Disease"/>
            <person name="Wu L."/>
            <person name="Ma J."/>
        </authorList>
    </citation>
    <scope>NUCLEOTIDE SEQUENCE [LARGE SCALE GENOMIC DNA]</scope>
    <source>
        <strain evidence="3">JCM 6835</strain>
    </source>
</reference>
<dbReference type="SUPFAM" id="SSF48452">
    <property type="entry name" value="TPR-like"/>
    <property type="match status" value="1"/>
</dbReference>
<keyword evidence="3" id="KW-1185">Reference proteome</keyword>
<dbReference type="CDD" id="cd00093">
    <property type="entry name" value="HTH_XRE"/>
    <property type="match status" value="1"/>
</dbReference>
<accession>A0ABP6E5B9</accession>
<comment type="caution">
    <text evidence="2">The sequence shown here is derived from an EMBL/GenBank/DDBJ whole genome shotgun (WGS) entry which is preliminary data.</text>
</comment>
<feature type="domain" description="HTH cro/C1-type" evidence="1">
    <location>
        <begin position="1"/>
        <end position="39"/>
    </location>
</feature>
<dbReference type="Proteomes" id="UP001501666">
    <property type="component" value="Unassembled WGS sequence"/>
</dbReference>
<dbReference type="Gene3D" id="1.25.40.10">
    <property type="entry name" value="Tetratricopeptide repeat domain"/>
    <property type="match status" value="1"/>
</dbReference>
<dbReference type="InterPro" id="IPR010982">
    <property type="entry name" value="Lambda_DNA-bd_dom_sf"/>
</dbReference>
<protein>
    <recommendedName>
        <fullName evidence="1">HTH cro/C1-type domain-containing protein</fullName>
    </recommendedName>
</protein>
<proteinExistence type="predicted"/>
<evidence type="ECO:0000313" key="2">
    <source>
        <dbReference type="EMBL" id="GAA2657678.1"/>
    </source>
</evidence>
<dbReference type="InterPro" id="IPR011990">
    <property type="entry name" value="TPR-like_helical_dom_sf"/>
</dbReference>
<dbReference type="SUPFAM" id="SSF47413">
    <property type="entry name" value="lambda repressor-like DNA-binding domains"/>
    <property type="match status" value="1"/>
</dbReference>
<evidence type="ECO:0000259" key="1">
    <source>
        <dbReference type="PROSITE" id="PS50943"/>
    </source>
</evidence>
<gene>
    <name evidence="2" type="ORF">GCM10010412_028550</name>
</gene>
<evidence type="ECO:0000313" key="3">
    <source>
        <dbReference type="Proteomes" id="UP001501666"/>
    </source>
</evidence>
<dbReference type="InterPro" id="IPR001387">
    <property type="entry name" value="Cro/C1-type_HTH"/>
</dbReference>
<organism evidence="2 3">
    <name type="scientific">Nonomuraea recticatena</name>
    <dbReference type="NCBI Taxonomy" id="46178"/>
    <lineage>
        <taxon>Bacteria</taxon>
        <taxon>Bacillati</taxon>
        <taxon>Actinomycetota</taxon>
        <taxon>Actinomycetes</taxon>
        <taxon>Streptosporangiales</taxon>
        <taxon>Streptosporangiaceae</taxon>
        <taxon>Nonomuraea</taxon>
    </lineage>
</organism>